<accession>A0A5P2C6T4</accession>
<reference evidence="2 3" key="1">
    <citation type="submission" date="2018-05" db="EMBL/GenBank/DDBJ databases">
        <title>Streptomyces venezuelae.</title>
        <authorList>
            <person name="Kim W."/>
            <person name="Lee N."/>
            <person name="Cho B.-K."/>
        </authorList>
    </citation>
    <scope>NUCLEOTIDE SEQUENCE [LARGE SCALE GENOMIC DNA]</scope>
    <source>
        <strain evidence="2 3">ATCC 14584</strain>
    </source>
</reference>
<dbReference type="EMBL" id="CP029192">
    <property type="protein sequence ID" value="QES37960.1"/>
    <property type="molecule type" value="Genomic_DNA"/>
</dbReference>
<sequence length="189" mass="20275">MVNTETVSAEEPARTALVPAGPQLRPVVERLAQLYRHDMSEFIGYLPSPDGTYDFGKLPLFFDEPGRSALLIQYGSVPAGFVLTRPMSEGATSISAFFVVRALRRRGVGREAALQLLRSRPGAWAIAFQPANAGAARFWRGVATEAVGSDWCEESRPVPASVAGNVPDDQWILLDTSPPRPGPAAPAAS</sequence>
<dbReference type="CDD" id="cd04301">
    <property type="entry name" value="NAT_SF"/>
    <property type="match status" value="1"/>
</dbReference>
<dbReference type="GO" id="GO:0016747">
    <property type="term" value="F:acyltransferase activity, transferring groups other than amino-acyl groups"/>
    <property type="evidence" value="ECO:0007669"/>
    <property type="project" value="InterPro"/>
</dbReference>
<evidence type="ECO:0000313" key="3">
    <source>
        <dbReference type="Proteomes" id="UP000322927"/>
    </source>
</evidence>
<dbReference type="RefSeq" id="WP_150220162.1">
    <property type="nucleotide sequence ID" value="NZ_CP029192.1"/>
</dbReference>
<gene>
    <name evidence="2" type="ORF">DEJ48_35180</name>
</gene>
<dbReference type="OrthoDB" id="3627178at2"/>
<dbReference type="AlphaFoldDB" id="A0A5P2C6T4"/>
<dbReference type="PROSITE" id="PS51186">
    <property type="entry name" value="GNAT"/>
    <property type="match status" value="1"/>
</dbReference>
<dbReference type="Pfam" id="PF00583">
    <property type="entry name" value="Acetyltransf_1"/>
    <property type="match status" value="1"/>
</dbReference>
<dbReference type="Proteomes" id="UP000322927">
    <property type="component" value="Chromosome"/>
</dbReference>
<name>A0A5P2C6T4_STRVZ</name>
<protein>
    <submittedName>
        <fullName evidence="2">GNAT family N-acetyltransferase</fullName>
    </submittedName>
</protein>
<dbReference type="InterPro" id="IPR016181">
    <property type="entry name" value="Acyl_CoA_acyltransferase"/>
</dbReference>
<dbReference type="Gene3D" id="3.40.630.30">
    <property type="match status" value="1"/>
</dbReference>
<proteinExistence type="predicted"/>
<dbReference type="SUPFAM" id="SSF55729">
    <property type="entry name" value="Acyl-CoA N-acyltransferases (Nat)"/>
    <property type="match status" value="1"/>
</dbReference>
<organism evidence="2 3">
    <name type="scientific">Streptomyces venezuelae</name>
    <dbReference type="NCBI Taxonomy" id="54571"/>
    <lineage>
        <taxon>Bacteria</taxon>
        <taxon>Bacillati</taxon>
        <taxon>Actinomycetota</taxon>
        <taxon>Actinomycetes</taxon>
        <taxon>Kitasatosporales</taxon>
        <taxon>Streptomycetaceae</taxon>
        <taxon>Streptomyces</taxon>
    </lineage>
</organism>
<feature type="domain" description="N-acetyltransferase" evidence="1">
    <location>
        <begin position="29"/>
        <end position="159"/>
    </location>
</feature>
<evidence type="ECO:0000259" key="1">
    <source>
        <dbReference type="PROSITE" id="PS51186"/>
    </source>
</evidence>
<keyword evidence="2" id="KW-0808">Transferase</keyword>
<dbReference type="InterPro" id="IPR000182">
    <property type="entry name" value="GNAT_dom"/>
</dbReference>
<evidence type="ECO:0000313" key="2">
    <source>
        <dbReference type="EMBL" id="QES37960.1"/>
    </source>
</evidence>